<evidence type="ECO:0000256" key="9">
    <source>
        <dbReference type="ARBA" id="ARBA00022679"/>
    </source>
</evidence>
<dbReference type="RefSeq" id="WP_023939419.1">
    <property type="nucleotide sequence ID" value="NZ_LS483447.1"/>
</dbReference>
<comment type="function">
    <text evidence="14 19">Joins adenosylcobinamide-GDP and alpha-ribazole to generate adenosylcobalamin (Ado-cobalamin). Also synthesizes adenosylcobalamin 5'-phosphate from adenosylcobinamide-GDP and alpha-ribazole 5'-phosphate.</text>
</comment>
<gene>
    <name evidence="19" type="primary">cobS</name>
    <name evidence="20" type="ORF">NCTC12858_01101</name>
</gene>
<evidence type="ECO:0000256" key="17">
    <source>
        <dbReference type="ARBA" id="ARBA00048623"/>
    </source>
</evidence>
<dbReference type="EC" id="2.7.8.26" evidence="5 19"/>
<name>A0A2X4PH60_9PORP</name>
<feature type="transmembrane region" description="Helical" evidence="19">
    <location>
        <begin position="103"/>
        <end position="123"/>
    </location>
</feature>
<evidence type="ECO:0000256" key="12">
    <source>
        <dbReference type="ARBA" id="ARBA00022989"/>
    </source>
</evidence>
<evidence type="ECO:0000256" key="3">
    <source>
        <dbReference type="ARBA" id="ARBA00004663"/>
    </source>
</evidence>
<dbReference type="KEGG" id="pcre:NCTC12858_01101"/>
<feature type="transmembrane region" description="Helical" evidence="19">
    <location>
        <begin position="229"/>
        <end position="250"/>
    </location>
</feature>
<evidence type="ECO:0000256" key="8">
    <source>
        <dbReference type="ARBA" id="ARBA00022573"/>
    </source>
</evidence>
<comment type="cofactor">
    <cofactor evidence="1 19">
        <name>Mg(2+)</name>
        <dbReference type="ChEBI" id="CHEBI:18420"/>
    </cofactor>
</comment>
<keyword evidence="11 19" id="KW-0460">Magnesium</keyword>
<dbReference type="EMBL" id="LS483447">
    <property type="protein sequence ID" value="SQH73256.1"/>
    <property type="molecule type" value="Genomic_DNA"/>
</dbReference>
<sequence length="253" mass="27606">MLAALIFFTRLPWWKLGSPSRETFARVITFFPWVGWISGGLMAGCYALGDTLFSPMVGIILAIISRLLITGCLHEDGLADFFDGFGGGTDREGVLRIMKDSHIGTYGVVSLIGYFLLLSSLWYELGRLLPLSWCLFAFDPIGRSCSALVTMTLPYARDVESCKAKVLYSSLSLSETFISLAGGLLPFAALCIFVNPYVAIGLIGPVLITLLLVYIMLRRIGGYTGDCCGAVFLLSELSIPVILIPLLRLWPIG</sequence>
<feature type="transmembrane region" description="Helical" evidence="19">
    <location>
        <begin position="167"/>
        <end position="190"/>
    </location>
</feature>
<keyword evidence="21" id="KW-1185">Reference proteome</keyword>
<evidence type="ECO:0000256" key="11">
    <source>
        <dbReference type="ARBA" id="ARBA00022842"/>
    </source>
</evidence>
<comment type="pathway">
    <text evidence="3 19">Cofactor biosynthesis; adenosylcobalamin biosynthesis; adenosylcobalamin from cob(II)yrinate a,c-diamide: step 7/7.</text>
</comment>
<evidence type="ECO:0000313" key="20">
    <source>
        <dbReference type="EMBL" id="SQH73256.1"/>
    </source>
</evidence>
<reference evidence="20 21" key="1">
    <citation type="submission" date="2018-06" db="EMBL/GenBank/DDBJ databases">
        <authorList>
            <consortium name="Pathogen Informatics"/>
            <person name="Doyle S."/>
        </authorList>
    </citation>
    <scope>NUCLEOTIDE SEQUENCE [LARGE SCALE GENOMIC DNA]</scope>
    <source>
        <strain evidence="20 21">NCTC12858</strain>
    </source>
</reference>
<dbReference type="PANTHER" id="PTHR34148">
    <property type="entry name" value="ADENOSYLCOBINAMIDE-GDP RIBAZOLETRANSFERASE"/>
    <property type="match status" value="1"/>
</dbReference>
<dbReference type="AlphaFoldDB" id="A0A2X4PH60"/>
<dbReference type="GO" id="GO:0008818">
    <property type="term" value="F:cobalamin 5'-phosphate synthase activity"/>
    <property type="evidence" value="ECO:0007669"/>
    <property type="project" value="UniProtKB-UniRule"/>
</dbReference>
<evidence type="ECO:0000256" key="1">
    <source>
        <dbReference type="ARBA" id="ARBA00001946"/>
    </source>
</evidence>
<dbReference type="Proteomes" id="UP000249300">
    <property type="component" value="Chromosome 1"/>
</dbReference>
<dbReference type="Pfam" id="PF02654">
    <property type="entry name" value="CobS"/>
    <property type="match status" value="1"/>
</dbReference>
<feature type="transmembrane region" description="Helical" evidence="19">
    <location>
        <begin position="196"/>
        <end position="217"/>
    </location>
</feature>
<comment type="similarity">
    <text evidence="4 19">Belongs to the CobS family.</text>
</comment>
<evidence type="ECO:0000256" key="5">
    <source>
        <dbReference type="ARBA" id="ARBA00013200"/>
    </source>
</evidence>
<keyword evidence="12 19" id="KW-1133">Transmembrane helix</keyword>
<keyword evidence="8 19" id="KW-0169">Cobalamin biosynthesis</keyword>
<dbReference type="HAMAP" id="MF_00719">
    <property type="entry name" value="CobS"/>
    <property type="match status" value="1"/>
</dbReference>
<evidence type="ECO:0000256" key="13">
    <source>
        <dbReference type="ARBA" id="ARBA00023136"/>
    </source>
</evidence>
<keyword evidence="10 19" id="KW-0812">Transmembrane</keyword>
<comment type="catalytic activity">
    <reaction evidence="17 19">
        <text>alpha-ribazole + adenosylcob(III)inamide-GDP = adenosylcob(III)alamin + GMP + H(+)</text>
        <dbReference type="Rhea" id="RHEA:16049"/>
        <dbReference type="ChEBI" id="CHEBI:10329"/>
        <dbReference type="ChEBI" id="CHEBI:15378"/>
        <dbReference type="ChEBI" id="CHEBI:18408"/>
        <dbReference type="ChEBI" id="CHEBI:58115"/>
        <dbReference type="ChEBI" id="CHEBI:60487"/>
        <dbReference type="EC" id="2.7.8.26"/>
    </reaction>
</comment>
<evidence type="ECO:0000256" key="6">
    <source>
        <dbReference type="ARBA" id="ARBA00015850"/>
    </source>
</evidence>
<evidence type="ECO:0000256" key="14">
    <source>
        <dbReference type="ARBA" id="ARBA00025228"/>
    </source>
</evidence>
<evidence type="ECO:0000313" key="21">
    <source>
        <dbReference type="Proteomes" id="UP000249300"/>
    </source>
</evidence>
<comment type="subcellular location">
    <subcellularLocation>
        <location evidence="2 19">Cell membrane</location>
        <topology evidence="2 19">Multi-pass membrane protein</topology>
    </subcellularLocation>
</comment>
<keyword evidence="13 19" id="KW-0472">Membrane</keyword>
<dbReference type="GO" id="GO:0005886">
    <property type="term" value="C:plasma membrane"/>
    <property type="evidence" value="ECO:0007669"/>
    <property type="project" value="UniProtKB-SubCell"/>
</dbReference>
<evidence type="ECO:0000256" key="19">
    <source>
        <dbReference type="HAMAP-Rule" id="MF_00719"/>
    </source>
</evidence>
<evidence type="ECO:0000256" key="15">
    <source>
        <dbReference type="ARBA" id="ARBA00032605"/>
    </source>
</evidence>
<evidence type="ECO:0000256" key="18">
    <source>
        <dbReference type="ARBA" id="ARBA00049504"/>
    </source>
</evidence>
<feature type="transmembrane region" description="Helical" evidence="19">
    <location>
        <begin position="33"/>
        <end position="64"/>
    </location>
</feature>
<keyword evidence="9 19" id="KW-0808">Transferase</keyword>
<evidence type="ECO:0000256" key="2">
    <source>
        <dbReference type="ARBA" id="ARBA00004651"/>
    </source>
</evidence>
<keyword evidence="7 19" id="KW-1003">Cell membrane</keyword>
<evidence type="ECO:0000256" key="7">
    <source>
        <dbReference type="ARBA" id="ARBA00022475"/>
    </source>
</evidence>
<dbReference type="GO" id="GO:0051073">
    <property type="term" value="F:adenosylcobinamide-GDP ribazoletransferase activity"/>
    <property type="evidence" value="ECO:0007669"/>
    <property type="project" value="UniProtKB-UniRule"/>
</dbReference>
<dbReference type="GO" id="GO:0009236">
    <property type="term" value="P:cobalamin biosynthetic process"/>
    <property type="evidence" value="ECO:0007669"/>
    <property type="project" value="UniProtKB-UniRule"/>
</dbReference>
<dbReference type="InterPro" id="IPR003805">
    <property type="entry name" value="CobS"/>
</dbReference>
<organism evidence="20 21">
    <name type="scientific">Porphyromonas crevioricanis</name>
    <dbReference type="NCBI Taxonomy" id="393921"/>
    <lineage>
        <taxon>Bacteria</taxon>
        <taxon>Pseudomonadati</taxon>
        <taxon>Bacteroidota</taxon>
        <taxon>Bacteroidia</taxon>
        <taxon>Bacteroidales</taxon>
        <taxon>Porphyromonadaceae</taxon>
        <taxon>Porphyromonas</taxon>
    </lineage>
</organism>
<comment type="catalytic activity">
    <reaction evidence="18 19">
        <text>alpha-ribazole 5'-phosphate + adenosylcob(III)inamide-GDP = adenosylcob(III)alamin 5'-phosphate + GMP + H(+)</text>
        <dbReference type="Rhea" id="RHEA:23560"/>
        <dbReference type="ChEBI" id="CHEBI:15378"/>
        <dbReference type="ChEBI" id="CHEBI:57918"/>
        <dbReference type="ChEBI" id="CHEBI:58115"/>
        <dbReference type="ChEBI" id="CHEBI:60487"/>
        <dbReference type="ChEBI" id="CHEBI:60493"/>
        <dbReference type="EC" id="2.7.8.26"/>
    </reaction>
</comment>
<protein>
    <recommendedName>
        <fullName evidence="6 19">Adenosylcobinamide-GDP ribazoletransferase</fullName>
        <ecNumber evidence="5 19">2.7.8.26</ecNumber>
    </recommendedName>
    <alternativeName>
        <fullName evidence="16 19">Cobalamin synthase</fullName>
    </alternativeName>
    <alternativeName>
        <fullName evidence="15 19">Cobalamin-5'-phosphate synthase</fullName>
    </alternativeName>
</protein>
<proteinExistence type="inferred from homology"/>
<evidence type="ECO:0000256" key="16">
    <source>
        <dbReference type="ARBA" id="ARBA00032853"/>
    </source>
</evidence>
<dbReference type="UniPathway" id="UPA00148">
    <property type="reaction ID" value="UER00238"/>
</dbReference>
<evidence type="ECO:0000256" key="4">
    <source>
        <dbReference type="ARBA" id="ARBA00010561"/>
    </source>
</evidence>
<dbReference type="PANTHER" id="PTHR34148:SF1">
    <property type="entry name" value="ADENOSYLCOBINAMIDE-GDP RIBAZOLETRANSFERASE"/>
    <property type="match status" value="1"/>
</dbReference>
<evidence type="ECO:0000256" key="10">
    <source>
        <dbReference type="ARBA" id="ARBA00022692"/>
    </source>
</evidence>
<accession>A0A2X4PH60</accession>